<reference evidence="1" key="1">
    <citation type="journal article" date="2023" name="Plant J.">
        <title>Genome sequences and population genomics provide insights into the demographic history, inbreeding, and mutation load of two 'living fossil' tree species of Dipteronia.</title>
        <authorList>
            <person name="Feng Y."/>
            <person name="Comes H.P."/>
            <person name="Chen J."/>
            <person name="Zhu S."/>
            <person name="Lu R."/>
            <person name="Zhang X."/>
            <person name="Li P."/>
            <person name="Qiu J."/>
            <person name="Olsen K.M."/>
            <person name="Qiu Y."/>
        </authorList>
    </citation>
    <scope>NUCLEOTIDE SEQUENCE</scope>
    <source>
        <strain evidence="1">NBL</strain>
    </source>
</reference>
<organism evidence="1 2">
    <name type="scientific">Dipteronia sinensis</name>
    <dbReference type="NCBI Taxonomy" id="43782"/>
    <lineage>
        <taxon>Eukaryota</taxon>
        <taxon>Viridiplantae</taxon>
        <taxon>Streptophyta</taxon>
        <taxon>Embryophyta</taxon>
        <taxon>Tracheophyta</taxon>
        <taxon>Spermatophyta</taxon>
        <taxon>Magnoliopsida</taxon>
        <taxon>eudicotyledons</taxon>
        <taxon>Gunneridae</taxon>
        <taxon>Pentapetalae</taxon>
        <taxon>rosids</taxon>
        <taxon>malvids</taxon>
        <taxon>Sapindales</taxon>
        <taxon>Sapindaceae</taxon>
        <taxon>Hippocastanoideae</taxon>
        <taxon>Acereae</taxon>
        <taxon>Dipteronia</taxon>
    </lineage>
</organism>
<keyword evidence="2" id="KW-1185">Reference proteome</keyword>
<evidence type="ECO:0000313" key="2">
    <source>
        <dbReference type="Proteomes" id="UP001281410"/>
    </source>
</evidence>
<evidence type="ECO:0000313" key="1">
    <source>
        <dbReference type="EMBL" id="KAK3220040.1"/>
    </source>
</evidence>
<dbReference type="Proteomes" id="UP001281410">
    <property type="component" value="Unassembled WGS sequence"/>
</dbReference>
<dbReference type="Gene3D" id="3.80.10.10">
    <property type="entry name" value="Ribonuclease Inhibitor"/>
    <property type="match status" value="1"/>
</dbReference>
<dbReference type="InterPro" id="IPR032675">
    <property type="entry name" value="LRR_dom_sf"/>
</dbReference>
<gene>
    <name evidence="1" type="ORF">Dsin_014010</name>
</gene>
<sequence>MIQVKDLREGNINALCEKAHQLMAAGSESRDTLPISVCNFKKLRTLLTDGNLYGSSKVVRKIFDELTCLKVLGMSGSRVYSIKHIPKKIGKLIHLRYLD</sequence>
<protein>
    <submittedName>
        <fullName evidence="1">Uncharacterized protein</fullName>
    </submittedName>
</protein>
<name>A0AAE0ALS2_9ROSI</name>
<dbReference type="AlphaFoldDB" id="A0AAE0ALS2"/>
<dbReference type="SUPFAM" id="SSF52047">
    <property type="entry name" value="RNI-like"/>
    <property type="match status" value="1"/>
</dbReference>
<dbReference type="EMBL" id="JANJYJ010000004">
    <property type="protein sequence ID" value="KAK3220040.1"/>
    <property type="molecule type" value="Genomic_DNA"/>
</dbReference>
<comment type="caution">
    <text evidence="1">The sequence shown here is derived from an EMBL/GenBank/DDBJ whole genome shotgun (WGS) entry which is preliminary data.</text>
</comment>
<accession>A0AAE0ALS2</accession>
<proteinExistence type="predicted"/>